<organism evidence="2 3">
    <name type="scientific">Okeania hirsuta</name>
    <dbReference type="NCBI Taxonomy" id="1458930"/>
    <lineage>
        <taxon>Bacteria</taxon>
        <taxon>Bacillati</taxon>
        <taxon>Cyanobacteriota</taxon>
        <taxon>Cyanophyceae</taxon>
        <taxon>Oscillatoriophycideae</taxon>
        <taxon>Oscillatoriales</taxon>
        <taxon>Microcoleaceae</taxon>
        <taxon>Okeania</taxon>
    </lineage>
</organism>
<dbReference type="InterPro" id="IPR038672">
    <property type="entry name" value="CpcT/CpeT_sf"/>
</dbReference>
<name>A0A3N6NNL6_9CYAN</name>
<dbReference type="OrthoDB" id="486264at2"/>
<reference evidence="2 3" key="1">
    <citation type="journal article" date="2018" name="ACS Chem. Biol.">
        <title>Ketoreductase domain dysfunction expands chemodiversity: malyngamide biosynthesis in the cyanobacterium Okeania hirsuta.</title>
        <authorList>
            <person name="Moss N.A."/>
            <person name="Leao T."/>
            <person name="Rankin M."/>
            <person name="McCullough T.M."/>
            <person name="Qu P."/>
            <person name="Korobeynikov A."/>
            <person name="Smith J.L."/>
            <person name="Gerwick L."/>
            <person name="Gerwick W.H."/>
        </authorList>
    </citation>
    <scope>NUCLEOTIDE SEQUENCE [LARGE SCALE GENOMIC DNA]</scope>
    <source>
        <strain evidence="2 3">PAB10Feb10-1</strain>
    </source>
</reference>
<feature type="signal peptide" evidence="1">
    <location>
        <begin position="1"/>
        <end position="26"/>
    </location>
</feature>
<dbReference type="GO" id="GO:0016829">
    <property type="term" value="F:lyase activity"/>
    <property type="evidence" value="ECO:0007669"/>
    <property type="project" value="InterPro"/>
</dbReference>
<keyword evidence="1" id="KW-0732">Signal</keyword>
<dbReference type="Proteomes" id="UP000269154">
    <property type="component" value="Unassembled WGS sequence"/>
</dbReference>
<dbReference type="Gene3D" id="2.40.128.590">
    <property type="entry name" value="CpcT/CpeT domain"/>
    <property type="match status" value="1"/>
</dbReference>
<sequence>MQINQLKFCTLSTLLLSVTFAQKSHAATMMPPILFQVEQVSQWFTGLFDNTKQVADNPMIPQITMSNCPVKLIGSDLMENTETVYLEQTTGGFPFRVRLYSFFSNNDSQVTISINRFLNETSLFGLCDRPEYE</sequence>
<gene>
    <name evidence="2" type="ORF">D5R40_09830</name>
</gene>
<comment type="caution">
    <text evidence="2">The sequence shown here is derived from an EMBL/GenBank/DDBJ whole genome shotgun (WGS) entry which is preliminary data.</text>
</comment>
<dbReference type="AlphaFoldDB" id="A0A3N6NNL6"/>
<protein>
    <submittedName>
        <fullName evidence="2">Uncharacterized protein</fullName>
    </submittedName>
</protein>
<accession>A0A3N6NNL6</accession>
<evidence type="ECO:0000313" key="3">
    <source>
        <dbReference type="Proteomes" id="UP000269154"/>
    </source>
</evidence>
<dbReference type="EMBL" id="RCBY01000041">
    <property type="protein sequence ID" value="RQH46185.1"/>
    <property type="molecule type" value="Genomic_DNA"/>
</dbReference>
<proteinExistence type="predicted"/>
<keyword evidence="3" id="KW-1185">Reference proteome</keyword>
<dbReference type="Pfam" id="PF06206">
    <property type="entry name" value="CpeT"/>
    <property type="match status" value="1"/>
</dbReference>
<evidence type="ECO:0000313" key="2">
    <source>
        <dbReference type="EMBL" id="RQH46185.1"/>
    </source>
</evidence>
<dbReference type="InterPro" id="IPR010404">
    <property type="entry name" value="CpcT/CpeT"/>
</dbReference>
<feature type="chain" id="PRO_5018322370" evidence="1">
    <location>
        <begin position="27"/>
        <end position="133"/>
    </location>
</feature>
<evidence type="ECO:0000256" key="1">
    <source>
        <dbReference type="SAM" id="SignalP"/>
    </source>
</evidence>